<gene>
    <name evidence="1" type="ORF">HUJ06_012889</name>
</gene>
<dbReference type="AlphaFoldDB" id="A0A822Z6G8"/>
<organism evidence="1 2">
    <name type="scientific">Nelumbo nucifera</name>
    <name type="common">Sacred lotus</name>
    <dbReference type="NCBI Taxonomy" id="4432"/>
    <lineage>
        <taxon>Eukaryota</taxon>
        <taxon>Viridiplantae</taxon>
        <taxon>Streptophyta</taxon>
        <taxon>Embryophyta</taxon>
        <taxon>Tracheophyta</taxon>
        <taxon>Spermatophyta</taxon>
        <taxon>Magnoliopsida</taxon>
        <taxon>Proteales</taxon>
        <taxon>Nelumbonaceae</taxon>
        <taxon>Nelumbo</taxon>
    </lineage>
</organism>
<dbReference type="EMBL" id="DUZY01000005">
    <property type="protein sequence ID" value="DAD38566.1"/>
    <property type="molecule type" value="Genomic_DNA"/>
</dbReference>
<dbReference type="Proteomes" id="UP000607653">
    <property type="component" value="Unassembled WGS sequence"/>
</dbReference>
<proteinExistence type="predicted"/>
<comment type="caution">
    <text evidence="1">The sequence shown here is derived from an EMBL/GenBank/DDBJ whole genome shotgun (WGS) entry which is preliminary data.</text>
</comment>
<reference evidence="1 2" key="1">
    <citation type="journal article" date="2020" name="Mol. Biol. Evol.">
        <title>Distinct Expression and Methylation Patterns for Genes with Different Fates following a Single Whole-Genome Duplication in Flowering Plants.</title>
        <authorList>
            <person name="Shi T."/>
            <person name="Rahmani R.S."/>
            <person name="Gugger P.F."/>
            <person name="Wang M."/>
            <person name="Li H."/>
            <person name="Zhang Y."/>
            <person name="Li Z."/>
            <person name="Wang Q."/>
            <person name="Van de Peer Y."/>
            <person name="Marchal K."/>
            <person name="Chen J."/>
        </authorList>
    </citation>
    <scope>NUCLEOTIDE SEQUENCE [LARGE SCALE GENOMIC DNA]</scope>
    <source>
        <tissue evidence="1">Leaf</tissue>
    </source>
</reference>
<accession>A0A822Z6G8</accession>
<evidence type="ECO:0000313" key="1">
    <source>
        <dbReference type="EMBL" id="DAD38566.1"/>
    </source>
</evidence>
<keyword evidence="2" id="KW-1185">Reference proteome</keyword>
<protein>
    <submittedName>
        <fullName evidence="1">Uncharacterized protein</fullName>
    </submittedName>
</protein>
<sequence length="50" mass="6293">MYCFCITIFLRRFRKSTEGAMKKDDWLYVHMRCNHEYLMDPLLFWEIVKL</sequence>
<evidence type="ECO:0000313" key="2">
    <source>
        <dbReference type="Proteomes" id="UP000607653"/>
    </source>
</evidence>
<name>A0A822Z6G8_NELNU</name>